<keyword evidence="5" id="KW-1185">Reference proteome</keyword>
<dbReference type="InterPro" id="IPR013736">
    <property type="entry name" value="Xaa-Pro_dipept_C"/>
</dbReference>
<dbReference type="GO" id="GO:0016787">
    <property type="term" value="F:hydrolase activity"/>
    <property type="evidence" value="ECO:0007669"/>
    <property type="project" value="UniProtKB-KW"/>
</dbReference>
<dbReference type="NCBIfam" id="TIGR00976">
    <property type="entry name" value="CocE_NonD"/>
    <property type="match status" value="1"/>
</dbReference>
<dbReference type="InterPro" id="IPR000383">
    <property type="entry name" value="Xaa-Pro-like_dom"/>
</dbReference>
<evidence type="ECO:0000256" key="1">
    <source>
        <dbReference type="ARBA" id="ARBA00022801"/>
    </source>
</evidence>
<sequence length="646" mass="72119">MKRIAPISSAVALLCLAQQVLAQTPPAAPAAPAPYDLKANYTKYEYKVPTRDGKRLFTVVYVPKEAEASGKRYPFLMTRTPYSCGPYGVDRYGSRFAPSEDFLKAGYIFVCQDVRGRYMSEGVYQEMAPIKPNKGPKDADASTDMHDTVQWLLDHVKGHNGRLGLWGISYPGFYTSTGIIDSHPAIKAASPQAPIADYFHRDDGYHGGAVMLAHNYGFLTAFRPQDNPTVEPKRWTTFDYNSKDAYDYFLKLGNLDSIAKSIGKERNPYFDELIENDRYNDYWKARSVGPHLKNIKAAVLTVGGWFDAEDLSGALATYQFIEKQNPGISNALVMGPWIHGGWVRTVGKGLGAVDFGSKTSEHFQKQILLPFFEQHLRGGADAKLPEASIFETGTNVWRQYSAWPPAEAKVRSLYLQAGGKLAWTAPGAGKAEFDSYVSDPSKPVPFIGYASLGMPQEYMVADQRFASTRPDVLVYQTDALEEDVTVAGPVSPRLFVSTTGTDADWVVKLIDVYPPDAGEETPRNREQIADVPPPPGFQLGGYQQLVRGDPLRSRFRKSFEKPEAMVPGQVEEIRFDIPDVAHTFRRGHRIMVQIQSSWFPLIDRNPQTFVQIRSAKPEDFKAATQKVFHWKEQPSAVQLRVMDGGR</sequence>
<dbReference type="InterPro" id="IPR029058">
    <property type="entry name" value="AB_hydrolase_fold"/>
</dbReference>
<accession>A0ABT7LJQ6</accession>
<evidence type="ECO:0000259" key="3">
    <source>
        <dbReference type="SMART" id="SM00939"/>
    </source>
</evidence>
<organism evidence="4 5">
    <name type="scientific">Roseateles subflavus</name>
    <dbReference type="NCBI Taxonomy" id="3053353"/>
    <lineage>
        <taxon>Bacteria</taxon>
        <taxon>Pseudomonadati</taxon>
        <taxon>Pseudomonadota</taxon>
        <taxon>Betaproteobacteria</taxon>
        <taxon>Burkholderiales</taxon>
        <taxon>Sphaerotilaceae</taxon>
        <taxon>Roseateles</taxon>
    </lineage>
</organism>
<evidence type="ECO:0000256" key="2">
    <source>
        <dbReference type="SAM" id="SignalP"/>
    </source>
</evidence>
<name>A0ABT7LJQ6_9BURK</name>
<evidence type="ECO:0000313" key="4">
    <source>
        <dbReference type="EMBL" id="MDL5033092.1"/>
    </source>
</evidence>
<keyword evidence="2" id="KW-0732">Signal</keyword>
<proteinExistence type="predicted"/>
<feature type="domain" description="Xaa-Pro dipeptidyl-peptidase C-terminal" evidence="3">
    <location>
        <begin position="369"/>
        <end position="638"/>
    </location>
</feature>
<dbReference type="Gene3D" id="2.60.120.260">
    <property type="entry name" value="Galactose-binding domain-like"/>
    <property type="match status" value="1"/>
</dbReference>
<dbReference type="Proteomes" id="UP001238603">
    <property type="component" value="Unassembled WGS sequence"/>
</dbReference>
<protein>
    <submittedName>
        <fullName evidence="4">CocE/NonD family hydrolase</fullName>
    </submittedName>
</protein>
<dbReference type="SUPFAM" id="SSF53474">
    <property type="entry name" value="alpha/beta-Hydrolases"/>
    <property type="match status" value="1"/>
</dbReference>
<reference evidence="4 5" key="1">
    <citation type="submission" date="2023-06" db="EMBL/GenBank/DDBJ databases">
        <title>Pelomonas sp. APW6 16S ribosomal RNA gene genome sequencing and assembly.</title>
        <authorList>
            <person name="Woo H."/>
        </authorList>
    </citation>
    <scope>NUCLEOTIDE SEQUENCE [LARGE SCALE GENOMIC DNA]</scope>
    <source>
        <strain evidence="4 5">APW6</strain>
    </source>
</reference>
<gene>
    <name evidence="4" type="ORF">QRD43_14350</name>
</gene>
<dbReference type="SMART" id="SM00939">
    <property type="entry name" value="PepX_C"/>
    <property type="match status" value="1"/>
</dbReference>
<dbReference type="EMBL" id="JASVDS010000003">
    <property type="protein sequence ID" value="MDL5033092.1"/>
    <property type="molecule type" value="Genomic_DNA"/>
</dbReference>
<evidence type="ECO:0000313" key="5">
    <source>
        <dbReference type="Proteomes" id="UP001238603"/>
    </source>
</evidence>
<dbReference type="Pfam" id="PF08530">
    <property type="entry name" value="PepX_C"/>
    <property type="match status" value="1"/>
</dbReference>
<feature type="signal peptide" evidence="2">
    <location>
        <begin position="1"/>
        <end position="22"/>
    </location>
</feature>
<feature type="chain" id="PRO_5046272664" evidence="2">
    <location>
        <begin position="23"/>
        <end position="646"/>
    </location>
</feature>
<dbReference type="InterPro" id="IPR008979">
    <property type="entry name" value="Galactose-bd-like_sf"/>
</dbReference>
<comment type="caution">
    <text evidence="4">The sequence shown here is derived from an EMBL/GenBank/DDBJ whole genome shotgun (WGS) entry which is preliminary data.</text>
</comment>
<dbReference type="SUPFAM" id="SSF49785">
    <property type="entry name" value="Galactose-binding domain-like"/>
    <property type="match status" value="1"/>
</dbReference>
<keyword evidence="1 4" id="KW-0378">Hydrolase</keyword>
<dbReference type="Gene3D" id="1.10.3020.10">
    <property type="entry name" value="alpha-amino acid ester hydrolase ( Helical cap domain)"/>
    <property type="match status" value="1"/>
</dbReference>
<dbReference type="Pfam" id="PF02129">
    <property type="entry name" value="Peptidase_S15"/>
    <property type="match status" value="1"/>
</dbReference>
<dbReference type="Gene3D" id="3.40.50.1820">
    <property type="entry name" value="alpha/beta hydrolase"/>
    <property type="match status" value="1"/>
</dbReference>
<dbReference type="InterPro" id="IPR005674">
    <property type="entry name" value="CocE/Ser_esterase"/>
</dbReference>